<protein>
    <submittedName>
        <fullName evidence="1">Uncharacterized protein</fullName>
    </submittedName>
</protein>
<evidence type="ECO:0000313" key="2">
    <source>
        <dbReference type="Proteomes" id="UP000051638"/>
    </source>
</evidence>
<sequence length="170" mass="19841">MTRERLSITRSQATRRPEIIRPVPHFYEFNNKQILATLKNTTDEMPAGIREIKVVLDGKDPRIPKYKIIGGFDQNCVQILLPEKLLKSDHHQIEWVCLLTFTGFQFKYVYKNSKNKLLFALADEDAYCYCDSDPCAECRFKCKNGFSVFAYWRDEGIFGKSISPFRKLTI</sequence>
<evidence type="ECO:0000313" key="1">
    <source>
        <dbReference type="EMBL" id="KRM93055.1"/>
    </source>
</evidence>
<dbReference type="AlphaFoldDB" id="A0A0R2CN22"/>
<gene>
    <name evidence="1" type="ORF">FC24_GL000534</name>
</gene>
<proteinExistence type="predicted"/>
<comment type="caution">
    <text evidence="1">The sequence shown here is derived from an EMBL/GenBank/DDBJ whole genome shotgun (WGS) entry which is preliminary data.</text>
</comment>
<name>A0A0R2CN22_9LACO</name>
<dbReference type="EMBL" id="AYYI01000099">
    <property type="protein sequence ID" value="KRM93055.1"/>
    <property type="molecule type" value="Genomic_DNA"/>
</dbReference>
<dbReference type="OrthoDB" id="9814936at2"/>
<dbReference type="STRING" id="1423796.FC24_GL000534"/>
<reference evidence="1 2" key="1">
    <citation type="journal article" date="2015" name="Genome Announc.">
        <title>Expanding the biotechnology potential of lactobacilli through comparative genomics of 213 strains and associated genera.</title>
        <authorList>
            <person name="Sun Z."/>
            <person name="Harris H.M."/>
            <person name="McCann A."/>
            <person name="Guo C."/>
            <person name="Argimon S."/>
            <person name="Zhang W."/>
            <person name="Yang X."/>
            <person name="Jeffery I.B."/>
            <person name="Cooney J.C."/>
            <person name="Kagawa T.F."/>
            <person name="Liu W."/>
            <person name="Song Y."/>
            <person name="Salvetti E."/>
            <person name="Wrobel A."/>
            <person name="Rasinkangas P."/>
            <person name="Parkhill J."/>
            <person name="Rea M.C."/>
            <person name="O'Sullivan O."/>
            <person name="Ritari J."/>
            <person name="Douillard F.P."/>
            <person name="Paul Ross R."/>
            <person name="Yang R."/>
            <person name="Briner A.E."/>
            <person name="Felis G.E."/>
            <person name="de Vos W.M."/>
            <person name="Barrangou R."/>
            <person name="Klaenhammer T.R."/>
            <person name="Caufield P.W."/>
            <person name="Cui Y."/>
            <person name="Zhang H."/>
            <person name="O'Toole P.W."/>
        </authorList>
    </citation>
    <scope>NUCLEOTIDE SEQUENCE [LARGE SCALE GENOMIC DNA]</scope>
    <source>
        <strain evidence="1 2">DSM 20253</strain>
    </source>
</reference>
<organism evidence="1 2">
    <name type="scientific">Loigolactobacillus rennini DSM 20253</name>
    <dbReference type="NCBI Taxonomy" id="1423796"/>
    <lineage>
        <taxon>Bacteria</taxon>
        <taxon>Bacillati</taxon>
        <taxon>Bacillota</taxon>
        <taxon>Bacilli</taxon>
        <taxon>Lactobacillales</taxon>
        <taxon>Lactobacillaceae</taxon>
        <taxon>Loigolactobacillus</taxon>
    </lineage>
</organism>
<dbReference type="RefSeq" id="WP_057874781.1">
    <property type="nucleotide sequence ID" value="NZ_AYYI01000099.1"/>
</dbReference>
<dbReference type="PATRIC" id="fig|1423796.3.peg.550"/>
<accession>A0A0R2CN22</accession>
<dbReference type="Proteomes" id="UP000051638">
    <property type="component" value="Unassembled WGS sequence"/>
</dbReference>
<keyword evidence="2" id="KW-1185">Reference proteome</keyword>